<feature type="coiled-coil region" evidence="7">
    <location>
        <begin position="42"/>
        <end position="100"/>
    </location>
</feature>
<dbReference type="InterPro" id="IPR023408">
    <property type="entry name" value="MscS_beta-dom_sf"/>
</dbReference>
<reference evidence="13" key="2">
    <citation type="submission" date="2021-08" db="EMBL/GenBank/DDBJ databases">
        <authorList>
            <person name="Tani A."/>
            <person name="Ola A."/>
            <person name="Ogura Y."/>
            <person name="Katsura K."/>
            <person name="Hayashi T."/>
        </authorList>
    </citation>
    <scope>NUCLEOTIDE SEQUENCE</scope>
    <source>
        <strain evidence="13">JCM 32048</strain>
    </source>
</reference>
<keyword evidence="7" id="KW-0175">Coiled coil</keyword>
<keyword evidence="4 8" id="KW-0812">Transmembrane</keyword>
<dbReference type="Gene3D" id="3.30.70.100">
    <property type="match status" value="1"/>
</dbReference>
<evidence type="ECO:0008006" key="15">
    <source>
        <dbReference type="Google" id="ProtNLM"/>
    </source>
</evidence>
<gene>
    <name evidence="13" type="ORF">MPEAHAMD_2014</name>
</gene>
<dbReference type="Pfam" id="PF21082">
    <property type="entry name" value="MS_channel_3rd"/>
    <property type="match status" value="1"/>
</dbReference>
<dbReference type="GO" id="GO:0008381">
    <property type="term" value="F:mechanosensitive monoatomic ion channel activity"/>
    <property type="evidence" value="ECO:0007669"/>
    <property type="project" value="UniProtKB-ARBA"/>
</dbReference>
<evidence type="ECO:0000313" key="14">
    <source>
        <dbReference type="Proteomes" id="UP001055286"/>
    </source>
</evidence>
<keyword evidence="14" id="KW-1185">Reference proteome</keyword>
<dbReference type="SUPFAM" id="SSF82689">
    <property type="entry name" value="Mechanosensitive channel protein MscS (YggB), C-terminal domain"/>
    <property type="match status" value="1"/>
</dbReference>
<comment type="similarity">
    <text evidence="2">Belongs to the MscS (TC 1.A.23) family.</text>
</comment>
<dbReference type="InterPro" id="IPR052702">
    <property type="entry name" value="MscS-like_channel"/>
</dbReference>
<evidence type="ECO:0000256" key="8">
    <source>
        <dbReference type="SAM" id="Phobius"/>
    </source>
</evidence>
<feature type="transmembrane region" description="Helical" evidence="8">
    <location>
        <begin position="284"/>
        <end position="305"/>
    </location>
</feature>
<dbReference type="Proteomes" id="UP001055286">
    <property type="component" value="Unassembled WGS sequence"/>
</dbReference>
<sequence>MPIPASALLRGAVLGVLTVLLALGFLLGPTRPAAAQTDDARRTELNAGIAAARAEAERLQGDFKGLLGIRDRTEVLITEAKALRRDTEAARARLQAQLAEIGRATVPEAAGVEKRQVEAELAQVETRLRQDGQSLRAAEELLNRVTEARRSLFARRLLAPSPSPLTPSFWSELLDRAVPQVGERMAALGTKAAENAWDEDFLGLAVILILGLGLSWVFRAVGRRLARSWRRLCERAGIGPRRAAAIHALIDLGVMVAPLPLAIAILLLLNEETDLSPGSLDSLFVRFLAAIAGVLLGTGILRAMVAPRDPAVRLLAVGDPAARTIHRTGTAMLLIYAANLVFSEFTVMAQFRGVIGEATTILTVLACCALLAGALVRLAHAEPPDEEAVAAMPAASPVGVLGGLAPLAWAVTAAAFACVLLGLTALGAFLVGRLIVTGVLVALGWIVLICVDALSVGSEDVARSPRLSRLCRTFTLRPETLALASIVTSGALHALVVGAMVFVVIGPWNLAYGELNPFQDAFLGTTVADLRGWLGAAGLALFAFAVGLLATRFATGWLDRRFLPHTRLDAGARYSVITVVGYGGLALTLVVALGQLGVNPQSLTVIAGALSVGIGFGLQSIVSNFVSGLIVLAERPIRVGDLVTVKGEEGRVKKISVRSTLIATGDRTDLVVPNTDLITSIVRNKTLTDDTQRLRVPLILDKETDIEVLHEILLKVASHHPNVAAHPAPTPLLMRIGEHGLEYEVRCFLVDLAASDATRSELNTVWLTLFRRAGIKLGGPPAA</sequence>
<feature type="transmembrane region" description="Helical" evidence="8">
    <location>
        <begin position="435"/>
        <end position="459"/>
    </location>
</feature>
<feature type="transmembrane region" description="Helical" evidence="8">
    <location>
        <begin position="480"/>
        <end position="510"/>
    </location>
</feature>
<evidence type="ECO:0000256" key="4">
    <source>
        <dbReference type="ARBA" id="ARBA00022692"/>
    </source>
</evidence>
<dbReference type="InterPro" id="IPR006685">
    <property type="entry name" value="MscS_channel_2nd"/>
</dbReference>
<dbReference type="Gene3D" id="1.10.287.1260">
    <property type="match status" value="1"/>
</dbReference>
<evidence type="ECO:0000259" key="11">
    <source>
        <dbReference type="Pfam" id="PF21082"/>
    </source>
</evidence>
<feature type="domain" description="Mechanosensitive ion channel MscS C-terminal" evidence="11">
    <location>
        <begin position="703"/>
        <end position="776"/>
    </location>
</feature>
<evidence type="ECO:0000259" key="9">
    <source>
        <dbReference type="Pfam" id="PF00924"/>
    </source>
</evidence>
<evidence type="ECO:0000259" key="10">
    <source>
        <dbReference type="Pfam" id="PF12607"/>
    </source>
</evidence>
<dbReference type="InterPro" id="IPR022249">
    <property type="entry name" value="DUF3772"/>
</dbReference>
<comment type="caution">
    <text evidence="13">The sequence shown here is derived from an EMBL/GenBank/DDBJ whole genome shotgun (WGS) entry which is preliminary data.</text>
</comment>
<evidence type="ECO:0000259" key="12">
    <source>
        <dbReference type="Pfam" id="PF21088"/>
    </source>
</evidence>
<feature type="transmembrane region" description="Helical" evidence="8">
    <location>
        <begin position="201"/>
        <end position="222"/>
    </location>
</feature>
<feature type="transmembrane region" description="Helical" evidence="8">
    <location>
        <begin position="530"/>
        <end position="550"/>
    </location>
</feature>
<feature type="domain" description="Mechanosensitive ion channel MscS" evidence="9">
    <location>
        <begin position="621"/>
        <end position="685"/>
    </location>
</feature>
<dbReference type="PANTHER" id="PTHR30347">
    <property type="entry name" value="POTASSIUM CHANNEL RELATED"/>
    <property type="match status" value="1"/>
</dbReference>
<feature type="transmembrane region" description="Helical" evidence="8">
    <location>
        <begin position="571"/>
        <end position="593"/>
    </location>
</feature>
<evidence type="ECO:0000256" key="7">
    <source>
        <dbReference type="SAM" id="Coils"/>
    </source>
</evidence>
<protein>
    <recommendedName>
        <fullName evidence="15">DUF3772 domain-containing protein</fullName>
    </recommendedName>
</protein>
<feature type="domain" description="DUF3772" evidence="10">
    <location>
        <begin position="136"/>
        <end position="189"/>
    </location>
</feature>
<evidence type="ECO:0000256" key="3">
    <source>
        <dbReference type="ARBA" id="ARBA00022475"/>
    </source>
</evidence>
<dbReference type="SUPFAM" id="SSF50182">
    <property type="entry name" value="Sm-like ribonucleoproteins"/>
    <property type="match status" value="1"/>
</dbReference>
<feature type="domain" description="Mechanosensitive ion channel transmembrane helices 2/3" evidence="12">
    <location>
        <begin position="582"/>
        <end position="619"/>
    </location>
</feature>
<dbReference type="Pfam" id="PF00924">
    <property type="entry name" value="MS_channel_2nd"/>
    <property type="match status" value="1"/>
</dbReference>
<name>A0AA37HAI3_9HYPH</name>
<keyword evidence="6 8" id="KW-0472">Membrane</keyword>
<dbReference type="PANTHER" id="PTHR30347:SF1">
    <property type="entry name" value="MECHANOSENSITIVE CHANNEL MSCK"/>
    <property type="match status" value="1"/>
</dbReference>
<organism evidence="13 14">
    <name type="scientific">Methylobacterium frigidaeris</name>
    <dbReference type="NCBI Taxonomy" id="2038277"/>
    <lineage>
        <taxon>Bacteria</taxon>
        <taxon>Pseudomonadati</taxon>
        <taxon>Pseudomonadota</taxon>
        <taxon>Alphaproteobacteria</taxon>
        <taxon>Hyphomicrobiales</taxon>
        <taxon>Methylobacteriaceae</taxon>
        <taxon>Methylobacterium</taxon>
    </lineage>
</organism>
<dbReference type="InterPro" id="IPR011066">
    <property type="entry name" value="MscS_channel_C_sf"/>
</dbReference>
<dbReference type="InterPro" id="IPR049278">
    <property type="entry name" value="MS_channel_C"/>
</dbReference>
<dbReference type="RefSeq" id="WP_238190629.1">
    <property type="nucleotide sequence ID" value="NZ_BPQJ01000007.1"/>
</dbReference>
<feature type="transmembrane region" description="Helical" evidence="8">
    <location>
        <begin position="605"/>
        <end position="632"/>
    </location>
</feature>
<keyword evidence="5 8" id="KW-1133">Transmembrane helix</keyword>
<reference evidence="13" key="1">
    <citation type="journal article" date="2016" name="Front. Microbiol.">
        <title>Genome Sequence of the Piezophilic, Mesophilic Sulfate-Reducing Bacterium Desulfovibrio indicus J2T.</title>
        <authorList>
            <person name="Cao J."/>
            <person name="Maignien L."/>
            <person name="Shao Z."/>
            <person name="Alain K."/>
            <person name="Jebbar M."/>
        </authorList>
    </citation>
    <scope>NUCLEOTIDE SEQUENCE</scope>
    <source>
        <strain evidence="13">JCM 32048</strain>
    </source>
</reference>
<dbReference type="InterPro" id="IPR049142">
    <property type="entry name" value="MS_channel_1st"/>
</dbReference>
<evidence type="ECO:0000256" key="2">
    <source>
        <dbReference type="ARBA" id="ARBA00008017"/>
    </source>
</evidence>
<evidence type="ECO:0000256" key="5">
    <source>
        <dbReference type="ARBA" id="ARBA00022989"/>
    </source>
</evidence>
<dbReference type="Pfam" id="PF21088">
    <property type="entry name" value="MS_channel_1st"/>
    <property type="match status" value="1"/>
</dbReference>
<dbReference type="GO" id="GO:0005886">
    <property type="term" value="C:plasma membrane"/>
    <property type="evidence" value="ECO:0007669"/>
    <property type="project" value="UniProtKB-SubCell"/>
</dbReference>
<dbReference type="SUPFAM" id="SSF82861">
    <property type="entry name" value="Mechanosensitive channel protein MscS (YggB), transmembrane region"/>
    <property type="match status" value="1"/>
</dbReference>
<evidence type="ECO:0000313" key="13">
    <source>
        <dbReference type="EMBL" id="GJD61866.1"/>
    </source>
</evidence>
<feature type="transmembrane region" description="Helical" evidence="8">
    <location>
        <begin position="243"/>
        <end position="269"/>
    </location>
</feature>
<evidence type="ECO:0000256" key="1">
    <source>
        <dbReference type="ARBA" id="ARBA00004651"/>
    </source>
</evidence>
<dbReference type="InterPro" id="IPR010920">
    <property type="entry name" value="LSM_dom_sf"/>
</dbReference>
<dbReference type="EMBL" id="BPQJ01000007">
    <property type="protein sequence ID" value="GJD61866.1"/>
    <property type="molecule type" value="Genomic_DNA"/>
</dbReference>
<evidence type="ECO:0000256" key="6">
    <source>
        <dbReference type="ARBA" id="ARBA00023136"/>
    </source>
</evidence>
<dbReference type="AlphaFoldDB" id="A0AA37HAI3"/>
<feature type="transmembrane region" description="Helical" evidence="8">
    <location>
        <begin position="400"/>
        <end position="429"/>
    </location>
</feature>
<accession>A0AA37HAI3</accession>
<keyword evidence="3" id="KW-1003">Cell membrane</keyword>
<dbReference type="Gene3D" id="2.30.30.60">
    <property type="match status" value="1"/>
</dbReference>
<proteinExistence type="inferred from homology"/>
<comment type="subcellular location">
    <subcellularLocation>
        <location evidence="1">Cell membrane</location>
        <topology evidence="1">Multi-pass membrane protein</topology>
    </subcellularLocation>
</comment>
<dbReference type="Pfam" id="PF12607">
    <property type="entry name" value="DUF3772"/>
    <property type="match status" value="1"/>
</dbReference>
<feature type="transmembrane region" description="Helical" evidence="8">
    <location>
        <begin position="361"/>
        <end position="379"/>
    </location>
</feature>
<dbReference type="InterPro" id="IPR011014">
    <property type="entry name" value="MscS_channel_TM-2"/>
</dbReference>